<proteinExistence type="predicted"/>
<protein>
    <submittedName>
        <fullName evidence="1">Uncharacterized protein</fullName>
    </submittedName>
</protein>
<dbReference type="EMBL" id="CM047941">
    <property type="protein sequence ID" value="KAI9902585.1"/>
    <property type="molecule type" value="Genomic_DNA"/>
</dbReference>
<gene>
    <name evidence="1" type="ORF">N3K66_001937</name>
</gene>
<sequence length="361" mass="39029">MVQRSRNVTTLPGGREVPRSRELPENIALGQLPIAHQAPGQLAQLYHQPAVFSINAFGQHLAQPYHMTGPYPGQGVPASSHSPTVAPTESQLIYSHMTGDALAYVQPLQLPHSPTSPVSYASGPTATHQANLNSQRPQGGTEPGNRGPDRQPGVLQRFARLLRMPTGRASTIASSDDGHTPRRSRSTTRSVAGAAERTDQEPQQTTRSTESDQRPRTPEMRPQTPQRPDDAETDSSSSASTNVATVHSDDYDIIRVPSELSEQPYRQRVYERDNIREQGLERINEISSVGSSEQGIGVPVSAVSMSEPNSVDKPSQLGKKNHRQAGVGSKAMSPRRASRIPRYVQPRGPVMSSGLGPSSSP</sequence>
<keyword evidence="2" id="KW-1185">Reference proteome</keyword>
<dbReference type="Proteomes" id="UP001163324">
    <property type="component" value="Chromosome 2"/>
</dbReference>
<evidence type="ECO:0000313" key="2">
    <source>
        <dbReference type="Proteomes" id="UP001163324"/>
    </source>
</evidence>
<evidence type="ECO:0000313" key="1">
    <source>
        <dbReference type="EMBL" id="KAI9902585.1"/>
    </source>
</evidence>
<reference evidence="1" key="1">
    <citation type="submission" date="2022-10" db="EMBL/GenBank/DDBJ databases">
        <title>Complete Genome of Trichothecium roseum strain YXFP-22015, a Plant Pathogen Isolated from Citrus.</title>
        <authorList>
            <person name="Wang Y."/>
            <person name="Zhu L."/>
        </authorList>
    </citation>
    <scope>NUCLEOTIDE SEQUENCE</scope>
    <source>
        <strain evidence="1">YXFP-22015</strain>
    </source>
</reference>
<name>A0ACC0VA41_9HYPO</name>
<accession>A0ACC0VA41</accession>
<comment type="caution">
    <text evidence="1">The sequence shown here is derived from an EMBL/GenBank/DDBJ whole genome shotgun (WGS) entry which is preliminary data.</text>
</comment>
<organism evidence="1 2">
    <name type="scientific">Trichothecium roseum</name>
    <dbReference type="NCBI Taxonomy" id="47278"/>
    <lineage>
        <taxon>Eukaryota</taxon>
        <taxon>Fungi</taxon>
        <taxon>Dikarya</taxon>
        <taxon>Ascomycota</taxon>
        <taxon>Pezizomycotina</taxon>
        <taxon>Sordariomycetes</taxon>
        <taxon>Hypocreomycetidae</taxon>
        <taxon>Hypocreales</taxon>
        <taxon>Hypocreales incertae sedis</taxon>
        <taxon>Trichothecium</taxon>
    </lineage>
</organism>